<evidence type="ECO:0000259" key="4">
    <source>
        <dbReference type="PROSITE" id="PS50003"/>
    </source>
</evidence>
<dbReference type="Gene3D" id="1.10.150.50">
    <property type="entry name" value="Transcription Factor, Ets-1"/>
    <property type="match status" value="1"/>
</dbReference>
<feature type="domain" description="PH" evidence="4">
    <location>
        <begin position="734"/>
        <end position="833"/>
    </location>
</feature>
<feature type="region of interest" description="Disordered" evidence="3">
    <location>
        <begin position="835"/>
        <end position="908"/>
    </location>
</feature>
<dbReference type="PROSITE" id="PS50106">
    <property type="entry name" value="PDZ"/>
    <property type="match status" value="1"/>
</dbReference>
<dbReference type="Gene3D" id="2.30.42.10">
    <property type="match status" value="1"/>
</dbReference>
<keyword evidence="10" id="KW-1185">Reference proteome</keyword>
<organism evidence="8">
    <name type="scientific">Lamprotornis superbus</name>
    <dbReference type="NCBI Taxonomy" id="245042"/>
    <lineage>
        <taxon>Eukaryota</taxon>
        <taxon>Metazoa</taxon>
        <taxon>Chordata</taxon>
        <taxon>Craniata</taxon>
        <taxon>Vertebrata</taxon>
        <taxon>Euteleostomi</taxon>
        <taxon>Archelosauria</taxon>
        <taxon>Archosauria</taxon>
        <taxon>Dinosauria</taxon>
        <taxon>Saurischia</taxon>
        <taxon>Theropoda</taxon>
        <taxon>Coelurosauria</taxon>
        <taxon>Aves</taxon>
        <taxon>Neognathae</taxon>
        <taxon>Neoaves</taxon>
        <taxon>Telluraves</taxon>
        <taxon>Australaves</taxon>
        <taxon>Passeriformes</taxon>
        <taxon>Sturnidae</taxon>
        <taxon>Lamprotornis</taxon>
    </lineage>
</organism>
<dbReference type="Proteomes" id="UP000618051">
    <property type="component" value="Unassembled WGS sequence"/>
</dbReference>
<evidence type="ECO:0000259" key="7">
    <source>
        <dbReference type="PROSITE" id="PS51290"/>
    </source>
</evidence>
<dbReference type="InterPro" id="IPR017874">
    <property type="entry name" value="CRIC_domain"/>
</dbReference>
<protein>
    <recommendedName>
        <fullName evidence="11">Connector enhancer of kinase suppressor of ras 3</fullName>
    </recommendedName>
</protein>
<dbReference type="CDD" id="cd01260">
    <property type="entry name" value="PH_CNK_mammalian-like"/>
    <property type="match status" value="1"/>
</dbReference>
<evidence type="ECO:0000259" key="6">
    <source>
        <dbReference type="PROSITE" id="PS50106"/>
    </source>
</evidence>
<sequence>MKFLGDVFEEEFQLRVEYFFVVAMDAPQGLGYPDVLSLGHFACADNKGTFLLAELDPQGADWLCIDLGLDDCLQQYVPKFEREKINGEQLLQISHQDLEDLGISRIGHQELVLEAVDLLCALNYGLETDNMKNLVLKLRGSSNNLQNYISSRRKSSNYDGNTSRKPPNEFLTSVVELIGAAKALLAWLDRTPFTGIADFSSMKNRIIQLCLDLTTTVQKDCTVADMEDKVQTVAKTLNGICDKAIRSTADPLMSQCACLEEVHLTNIKPGEGLGMYIKSTYDGLHVITGTTENSPADRSQKIHAGDEVIQVNRQTVVGWQLKNLVAKLRENPAGVRLLLKKRPTGSFHFTPAPLKNLRWKPPLVQTSPLPASTQSPESTVDTSLKKEKPAILDLYIPPPPAVPYSPRDEKGSFVYGGGNKRSHPLPGSKGAESPNSFLDQESRRRRFTIADSDQLPGYPVEVNILPAKMREKTQSYGKPRPLSMPADGSWIGAAEPFSRPRGSGRKGEDVLCRYFSNERIPPIIEESPSTQHPLSRPVSDKQLARGTDYIRGSRCFMNADLHNSATIPFQEEGAKKSSVTASTKSSSAEPSLLSFTVQGGEKDKDQVPLPGQKLKAFIPVEMKLNIQLQLHHLGSLQKKKRGSSSVSAWKLQAFYRRRMGRFKKFIFFLSSAVRHHKQTLHITLWKRTVYGADGTSVAILQNSLLVPLRQKAKKKSQGFFIMSRRRISCKELGQADCQGWLYKKKEKGAFIGNKWKKFWCVLKESSLYWYSSQLAEKAEGFIRLPDFSVDRAIECKKKHAIKISHPQIKTFYFAAENVLEMNTWLSKLGMAVDPQAPNRRNEEECYSESDHDDPEITDTPPPPYTAQTPPPPSQDQQKSSFTSTLSSEASCSLSSPESTFNSQESSSSLTSKVVYSERQSWLDLVTSSATEEGDQPLTFCVQIHSDEPPEVVCGEAAESQEVLLSEPNGGSQTSYLGADTHCLAVPDAAGQRSLAKDQEKCDDDDEMERLYKSLEQASLSPIGDRRLSTKKELRKSFIKRSKNPSINEKLHKIRMLNSTLKCKEHDLATINQLLEDPKLTAVKYREWRSTNIMLVQDIYQQQEVQDMSTENSLFFASVLQKENNPFFTVLNGLAELIYCQRGKFPELAQVPPKKMPKHGLQTRKLHMSSSWRTQNYEEEFCRVLNFKKQELVHHSQINATTGTVTICTSVAIFLIEKTKDNDVSGNI</sequence>
<evidence type="ECO:0008006" key="11">
    <source>
        <dbReference type="Google" id="ProtNLM"/>
    </source>
</evidence>
<dbReference type="InterPro" id="IPR036034">
    <property type="entry name" value="PDZ_sf"/>
</dbReference>
<feature type="compositionally biased region" description="Acidic residues" evidence="3">
    <location>
        <begin position="844"/>
        <end position="856"/>
    </location>
</feature>
<feature type="domain" description="PDZ" evidence="6">
    <location>
        <begin position="261"/>
        <end position="343"/>
    </location>
</feature>
<dbReference type="PANTHER" id="PTHR12844:SF45">
    <property type="entry name" value="CNK3_IPCEF1 FUSION PROTEIN-RELATED"/>
    <property type="match status" value="1"/>
</dbReference>
<dbReference type="Pfam" id="PF00595">
    <property type="entry name" value="PDZ"/>
    <property type="match status" value="1"/>
</dbReference>
<dbReference type="PROSITE" id="PS51290">
    <property type="entry name" value="CRIC"/>
    <property type="match status" value="1"/>
</dbReference>
<dbReference type="InterPro" id="IPR049628">
    <property type="entry name" value="CNK1-3_SAM"/>
</dbReference>
<feature type="domain" description="CRIC" evidence="7">
    <location>
        <begin position="130"/>
        <end position="224"/>
    </location>
</feature>
<comment type="caution">
    <text evidence="8">The sequence shown here is derived from an EMBL/GenBank/DDBJ whole genome shotgun (WGS) entry which is preliminary data.</text>
</comment>
<dbReference type="AlphaFoldDB" id="A0A835U255"/>
<dbReference type="Pfam" id="PF10534">
    <property type="entry name" value="CRIC_ras_sig"/>
    <property type="match status" value="1"/>
</dbReference>
<dbReference type="InterPro" id="IPR051566">
    <property type="entry name" value="CNKSR"/>
</dbReference>
<dbReference type="GO" id="GO:0009966">
    <property type="term" value="P:regulation of signal transduction"/>
    <property type="evidence" value="ECO:0007669"/>
    <property type="project" value="InterPro"/>
</dbReference>
<dbReference type="SMART" id="SM00454">
    <property type="entry name" value="SAM"/>
    <property type="match status" value="1"/>
</dbReference>
<keyword evidence="2" id="KW-0597">Phosphoprotein</keyword>
<dbReference type="InterPro" id="IPR001478">
    <property type="entry name" value="PDZ"/>
</dbReference>
<dbReference type="InterPro" id="IPR011993">
    <property type="entry name" value="PH-like_dom_sf"/>
</dbReference>
<dbReference type="SMART" id="SM00233">
    <property type="entry name" value="PH"/>
    <property type="match status" value="1"/>
</dbReference>
<evidence type="ECO:0000256" key="1">
    <source>
        <dbReference type="ARBA" id="ARBA00009498"/>
    </source>
</evidence>
<dbReference type="SUPFAM" id="SSF50729">
    <property type="entry name" value="PH domain-like"/>
    <property type="match status" value="1"/>
</dbReference>
<reference evidence="8" key="1">
    <citation type="submission" date="2020-10" db="EMBL/GenBank/DDBJ databases">
        <title>Feather gene expression reveals the developmental basis of iridescence in African starlings.</title>
        <authorList>
            <person name="Rubenstein D.R."/>
        </authorList>
    </citation>
    <scope>NUCLEOTIDE SEQUENCE</scope>
    <source>
        <strain evidence="8">SS15</strain>
        <tissue evidence="8">Liver</tissue>
    </source>
</reference>
<reference evidence="9 10" key="2">
    <citation type="journal article" date="2021" name="J. Hered.">
        <title>Feather Gene Expression Elucidates the Developmental Basis of Plumage Iridescence in African Starlings.</title>
        <authorList>
            <person name="Rubenstein D.R."/>
            <person name="Corvelo A."/>
            <person name="MacManes M.D."/>
            <person name="Maia R."/>
            <person name="Narzisi G."/>
            <person name="Rousaki A."/>
            <person name="Vandenabeele P."/>
            <person name="Shawkey M.D."/>
            <person name="Solomon J."/>
        </authorList>
    </citation>
    <scope>NUCLEOTIDE SEQUENCE [LARGE SCALE GENOMIC DNA]</scope>
    <source>
        <strain evidence="9">SS15</strain>
    </source>
</reference>
<dbReference type="InterPro" id="IPR013761">
    <property type="entry name" value="SAM/pointed_sf"/>
</dbReference>
<feature type="domain" description="SAM" evidence="5">
    <location>
        <begin position="60"/>
        <end position="122"/>
    </location>
</feature>
<evidence type="ECO:0000259" key="5">
    <source>
        <dbReference type="PROSITE" id="PS50105"/>
    </source>
</evidence>
<feature type="compositionally biased region" description="Pro residues" evidence="3">
    <location>
        <begin position="859"/>
        <end position="873"/>
    </location>
</feature>
<dbReference type="CDD" id="cd06748">
    <property type="entry name" value="PDZ_CNK1_2_3-like"/>
    <property type="match status" value="1"/>
</dbReference>
<accession>A0A835U255</accession>
<dbReference type="SUPFAM" id="SSF47769">
    <property type="entry name" value="SAM/Pointed domain"/>
    <property type="match status" value="1"/>
</dbReference>
<dbReference type="EMBL" id="JADDUC010000001">
    <property type="protein sequence ID" value="KAG0137233.1"/>
    <property type="molecule type" value="Genomic_DNA"/>
</dbReference>
<dbReference type="SUPFAM" id="SSF50156">
    <property type="entry name" value="PDZ domain-like"/>
    <property type="match status" value="1"/>
</dbReference>
<proteinExistence type="inferred from homology"/>
<dbReference type="Pfam" id="PF06663">
    <property type="entry name" value="CNK2_3_dom"/>
    <property type="match status" value="1"/>
</dbReference>
<evidence type="ECO:0000256" key="3">
    <source>
        <dbReference type="SAM" id="MobiDB-lite"/>
    </source>
</evidence>
<evidence type="ECO:0000313" key="8">
    <source>
        <dbReference type="EMBL" id="KAG0137233.1"/>
    </source>
</evidence>
<dbReference type="InterPro" id="IPR001849">
    <property type="entry name" value="PH_domain"/>
</dbReference>
<dbReference type="GO" id="GO:0016020">
    <property type="term" value="C:membrane"/>
    <property type="evidence" value="ECO:0007669"/>
    <property type="project" value="InterPro"/>
</dbReference>
<dbReference type="GO" id="GO:0005737">
    <property type="term" value="C:cytoplasm"/>
    <property type="evidence" value="ECO:0007669"/>
    <property type="project" value="InterPro"/>
</dbReference>
<dbReference type="PROSITE" id="PS50003">
    <property type="entry name" value="PH_DOMAIN"/>
    <property type="match status" value="1"/>
</dbReference>
<reference evidence="9" key="3">
    <citation type="submission" date="2022-01" db="EMBL/GenBank/DDBJ databases">
        <authorList>
            <person name="Rubenstein D.R."/>
        </authorList>
    </citation>
    <scope>NUCLEOTIDE SEQUENCE</scope>
    <source>
        <strain evidence="9">SS15</strain>
        <tissue evidence="9">Liver</tissue>
    </source>
</reference>
<dbReference type="OrthoDB" id="74412at2759"/>
<gene>
    <name evidence="8" type="ORF">IHE44_000072</name>
    <name evidence="9" type="ORF">IHE44_0009348</name>
</gene>
<name>A0A835U255_9PASS</name>
<evidence type="ECO:0000256" key="2">
    <source>
        <dbReference type="ARBA" id="ARBA00022553"/>
    </source>
</evidence>
<dbReference type="PROSITE" id="PS50105">
    <property type="entry name" value="SAM_DOMAIN"/>
    <property type="match status" value="1"/>
</dbReference>
<dbReference type="PANTHER" id="PTHR12844">
    <property type="entry name" value="CONNECTOR ENCHANCER OF KINASE SUPPRESSOR OF RAS"/>
    <property type="match status" value="1"/>
</dbReference>
<evidence type="ECO:0000313" key="9">
    <source>
        <dbReference type="EMBL" id="KAI1240900.1"/>
    </source>
</evidence>
<comment type="similarity">
    <text evidence="1">Belongs to the CNKSR family.</text>
</comment>
<dbReference type="InterPro" id="IPR010599">
    <property type="entry name" value="CNK2/3_dom"/>
</dbReference>
<dbReference type="FunFam" id="2.30.42.10:FF:000060">
    <property type="entry name" value="Connector enhancer of kinase suppressor of Ras 2"/>
    <property type="match status" value="1"/>
</dbReference>
<dbReference type="Pfam" id="PF00536">
    <property type="entry name" value="SAM_1"/>
    <property type="match status" value="1"/>
</dbReference>
<dbReference type="EMBL" id="JADDUC020000003">
    <property type="protein sequence ID" value="KAI1240900.1"/>
    <property type="molecule type" value="Genomic_DNA"/>
</dbReference>
<dbReference type="CDD" id="cd09511">
    <property type="entry name" value="SAM_CNK1_2_3-suppressor"/>
    <property type="match status" value="1"/>
</dbReference>
<dbReference type="InterPro" id="IPR001660">
    <property type="entry name" value="SAM"/>
</dbReference>
<dbReference type="Gene3D" id="2.30.29.30">
    <property type="entry name" value="Pleckstrin-homology domain (PH domain)/Phosphotyrosine-binding domain (PTB)"/>
    <property type="match status" value="1"/>
</dbReference>
<evidence type="ECO:0000313" key="10">
    <source>
        <dbReference type="Proteomes" id="UP000618051"/>
    </source>
</evidence>
<feature type="compositionally biased region" description="Low complexity" evidence="3">
    <location>
        <begin position="874"/>
        <end position="908"/>
    </location>
</feature>
<dbReference type="Pfam" id="PF00169">
    <property type="entry name" value="PH"/>
    <property type="match status" value="1"/>
</dbReference>
<dbReference type="SMART" id="SM00228">
    <property type="entry name" value="PDZ"/>
    <property type="match status" value="1"/>
</dbReference>
<feature type="region of interest" description="Disordered" evidence="3">
    <location>
        <begin position="414"/>
        <end position="436"/>
    </location>
</feature>